<sequence>MYLVSKCIRRNLPKELAQLARPIRTLNVHRANIDEDIRNQSESGNGIKTLDLRISSKAQQSSVLARILKYD</sequence>
<protein>
    <submittedName>
        <fullName evidence="1">Uncharacterized protein</fullName>
    </submittedName>
</protein>
<proteinExistence type="predicted"/>
<dbReference type="Proteomes" id="UP000616769">
    <property type="component" value="Unassembled WGS sequence"/>
</dbReference>
<evidence type="ECO:0000313" key="1">
    <source>
        <dbReference type="EMBL" id="KPM05688.1"/>
    </source>
</evidence>
<organism evidence="1 2">
    <name type="scientific">Sarcoptes scabiei</name>
    <name type="common">Itch mite</name>
    <name type="synonym">Acarus scabiei</name>
    <dbReference type="NCBI Taxonomy" id="52283"/>
    <lineage>
        <taxon>Eukaryota</taxon>
        <taxon>Metazoa</taxon>
        <taxon>Ecdysozoa</taxon>
        <taxon>Arthropoda</taxon>
        <taxon>Chelicerata</taxon>
        <taxon>Arachnida</taxon>
        <taxon>Acari</taxon>
        <taxon>Acariformes</taxon>
        <taxon>Sarcoptiformes</taxon>
        <taxon>Astigmata</taxon>
        <taxon>Psoroptidia</taxon>
        <taxon>Sarcoptoidea</taxon>
        <taxon>Sarcoptidae</taxon>
        <taxon>Sarcoptinae</taxon>
        <taxon>Sarcoptes</taxon>
    </lineage>
</organism>
<dbReference type="EMBL" id="JXLN01010423">
    <property type="protein sequence ID" value="KPM05688.1"/>
    <property type="molecule type" value="Genomic_DNA"/>
</dbReference>
<dbReference type="VEuPathDB" id="VectorBase:SSCA005861"/>
<name>A0A132A3X2_SARSC</name>
<dbReference type="AlphaFoldDB" id="A0A132A3X2"/>
<accession>A0A132A3X2</accession>
<evidence type="ECO:0000313" key="2">
    <source>
        <dbReference type="Proteomes" id="UP000616769"/>
    </source>
</evidence>
<reference evidence="1 2" key="1">
    <citation type="journal article" date="2015" name="Parasit. Vectors">
        <title>Draft genome of the scabies mite.</title>
        <authorList>
            <person name="Rider S.D.Jr."/>
            <person name="Morgan M.S."/>
            <person name="Arlian L.G."/>
        </authorList>
    </citation>
    <scope>NUCLEOTIDE SEQUENCE [LARGE SCALE GENOMIC DNA]</scope>
    <source>
        <strain evidence="1">Arlian Lab</strain>
    </source>
</reference>
<comment type="caution">
    <text evidence="1">The sequence shown here is derived from an EMBL/GenBank/DDBJ whole genome shotgun (WGS) entry which is preliminary data.</text>
</comment>
<gene>
    <name evidence="1" type="ORF">QR98_0041560</name>
</gene>